<dbReference type="Proteomes" id="UP001166286">
    <property type="component" value="Unassembled WGS sequence"/>
</dbReference>
<reference evidence="3" key="1">
    <citation type="submission" date="2023-03" db="EMBL/GenBank/DDBJ databases">
        <title>Complete genome of Cladonia borealis.</title>
        <authorList>
            <person name="Park H."/>
        </authorList>
    </citation>
    <scope>NUCLEOTIDE SEQUENCE</scope>
    <source>
        <strain evidence="3">ANT050790</strain>
    </source>
</reference>
<dbReference type="AlphaFoldDB" id="A0AA39V6Y4"/>
<organism evidence="3 4">
    <name type="scientific">Cladonia borealis</name>
    <dbReference type="NCBI Taxonomy" id="184061"/>
    <lineage>
        <taxon>Eukaryota</taxon>
        <taxon>Fungi</taxon>
        <taxon>Dikarya</taxon>
        <taxon>Ascomycota</taxon>
        <taxon>Pezizomycotina</taxon>
        <taxon>Lecanoromycetes</taxon>
        <taxon>OSLEUM clade</taxon>
        <taxon>Lecanoromycetidae</taxon>
        <taxon>Lecanorales</taxon>
        <taxon>Lecanorineae</taxon>
        <taxon>Cladoniaceae</taxon>
        <taxon>Cladonia</taxon>
    </lineage>
</organism>
<keyword evidence="2" id="KW-1133">Transmembrane helix</keyword>
<keyword evidence="2" id="KW-0812">Transmembrane</keyword>
<protein>
    <submittedName>
        <fullName evidence="3">Uncharacterized protein</fullName>
    </submittedName>
</protein>
<name>A0AA39V6Y4_9LECA</name>
<feature type="region of interest" description="Disordered" evidence="1">
    <location>
        <begin position="1"/>
        <end position="22"/>
    </location>
</feature>
<keyword evidence="2" id="KW-0472">Membrane</keyword>
<feature type="region of interest" description="Disordered" evidence="1">
    <location>
        <begin position="43"/>
        <end position="68"/>
    </location>
</feature>
<dbReference type="EMBL" id="JAFEKC020000019">
    <property type="protein sequence ID" value="KAK0509070.1"/>
    <property type="molecule type" value="Genomic_DNA"/>
</dbReference>
<gene>
    <name evidence="3" type="ORF">JMJ35_008441</name>
</gene>
<evidence type="ECO:0000313" key="3">
    <source>
        <dbReference type="EMBL" id="KAK0509070.1"/>
    </source>
</evidence>
<sequence length="134" mass="14722">MAFQPIALIDTQSASPPSQFQETASTDWEMAYLSSHAQATPLADLEAAHLPHESSRDPSRPPSYVEEDMAEPLPTYVDSIRRKMKQAMPYSNNGMPSKPVRFWLSVILALVLLGVIAIPIAVARNQVDSSTPET</sequence>
<evidence type="ECO:0000313" key="4">
    <source>
        <dbReference type="Proteomes" id="UP001166286"/>
    </source>
</evidence>
<feature type="transmembrane region" description="Helical" evidence="2">
    <location>
        <begin position="102"/>
        <end position="122"/>
    </location>
</feature>
<evidence type="ECO:0000256" key="1">
    <source>
        <dbReference type="SAM" id="MobiDB-lite"/>
    </source>
</evidence>
<comment type="caution">
    <text evidence="3">The sequence shown here is derived from an EMBL/GenBank/DDBJ whole genome shotgun (WGS) entry which is preliminary data.</text>
</comment>
<feature type="compositionally biased region" description="Basic and acidic residues" evidence="1">
    <location>
        <begin position="46"/>
        <end position="59"/>
    </location>
</feature>
<keyword evidence="4" id="KW-1185">Reference proteome</keyword>
<accession>A0AA39V6Y4</accession>
<proteinExistence type="predicted"/>
<feature type="compositionally biased region" description="Polar residues" evidence="1">
    <location>
        <begin position="10"/>
        <end position="22"/>
    </location>
</feature>
<evidence type="ECO:0000256" key="2">
    <source>
        <dbReference type="SAM" id="Phobius"/>
    </source>
</evidence>